<evidence type="ECO:0000256" key="3">
    <source>
        <dbReference type="ARBA" id="ARBA00005902"/>
    </source>
</evidence>
<evidence type="ECO:0000256" key="1">
    <source>
        <dbReference type="ARBA" id="ARBA00004123"/>
    </source>
</evidence>
<comment type="function">
    <text evidence="10">DNA-binding protein that specifically recognizes consensus sequences at the breakpoint junctions in chromosomal translocations, mostly involving immunoglobulin (Ig)/T-cell receptor gene segments. Seems to recognize single-stranded DNA ends generated by staggered breaks occurring at recombination hot spots.</text>
</comment>
<evidence type="ECO:0000256" key="11">
    <source>
        <dbReference type="ARBA" id="ARBA00025410"/>
    </source>
</evidence>
<keyword evidence="8" id="KW-0238">DNA-binding</keyword>
<dbReference type="InterPro" id="IPR036081">
    <property type="entry name" value="Translin_sf"/>
</dbReference>
<comment type="subunit">
    <text evidence="4">Ring-shaped heterooctamer of six TSN and two TSNAX subunits, DNA/RNA binding occurs inside the ring.</text>
</comment>
<organism evidence="13 14">
    <name type="scientific">Aplysia californica</name>
    <name type="common">California sea hare</name>
    <dbReference type="NCBI Taxonomy" id="6500"/>
    <lineage>
        <taxon>Eukaryota</taxon>
        <taxon>Metazoa</taxon>
        <taxon>Spiralia</taxon>
        <taxon>Lophotrochozoa</taxon>
        <taxon>Mollusca</taxon>
        <taxon>Gastropoda</taxon>
        <taxon>Heterobranchia</taxon>
        <taxon>Euthyneura</taxon>
        <taxon>Tectipleura</taxon>
        <taxon>Aplysiida</taxon>
        <taxon>Aplysioidea</taxon>
        <taxon>Aplysiidae</taxon>
        <taxon>Aplysia</taxon>
    </lineage>
</organism>
<keyword evidence="7" id="KW-0694">RNA-binding</keyword>
<dbReference type="SUPFAM" id="SSF74784">
    <property type="entry name" value="Translin"/>
    <property type="match status" value="1"/>
</dbReference>
<dbReference type="InterPro" id="IPR002848">
    <property type="entry name" value="Translin_fam"/>
</dbReference>
<accession>A0ABM0JQ72</accession>
<dbReference type="Gene3D" id="1.20.58.190">
    <property type="entry name" value="Translin, domain 1"/>
    <property type="match status" value="1"/>
</dbReference>
<comment type="similarity">
    <text evidence="3">Belongs to the translin family.</text>
</comment>
<evidence type="ECO:0000256" key="8">
    <source>
        <dbReference type="ARBA" id="ARBA00023125"/>
    </source>
</evidence>
<proteinExistence type="inferred from homology"/>
<keyword evidence="9" id="KW-0539">Nucleus</keyword>
<dbReference type="PANTHER" id="PTHR10741">
    <property type="entry name" value="TRANSLIN AND TRANSLIN ASSOCIATED PROTEIN X"/>
    <property type="match status" value="1"/>
</dbReference>
<dbReference type="InterPro" id="IPR033956">
    <property type="entry name" value="Translin"/>
</dbReference>
<gene>
    <name evidence="14" type="primary">LOC101846353</name>
</gene>
<protein>
    <recommendedName>
        <fullName evidence="5">Translin</fullName>
    </recommendedName>
    <alternativeName>
        <fullName evidence="12">Component 3 of promoter of RISC</fullName>
    </alternativeName>
</protein>
<dbReference type="Pfam" id="PF01997">
    <property type="entry name" value="Translin"/>
    <property type="match status" value="1"/>
</dbReference>
<evidence type="ECO:0000256" key="2">
    <source>
        <dbReference type="ARBA" id="ARBA00004496"/>
    </source>
</evidence>
<dbReference type="RefSeq" id="XP_005098964.1">
    <property type="nucleotide sequence ID" value="XM_005098907.2"/>
</dbReference>
<dbReference type="InterPro" id="IPR016068">
    <property type="entry name" value="Translin_N"/>
</dbReference>
<comment type="subcellular location">
    <subcellularLocation>
        <location evidence="2">Cytoplasm</location>
    </subcellularLocation>
    <subcellularLocation>
        <location evidence="1">Nucleus</location>
    </subcellularLocation>
</comment>
<dbReference type="Gene3D" id="1.20.58.200">
    <property type="entry name" value="Translin, domain 2"/>
    <property type="match status" value="1"/>
</dbReference>
<sequence length="225" mass="26023">MASTQDIFTDFQEYLNADHELREEIRVVTRDMNQLVREIQTVLQVIHQPAQGTSMAELCKTAEDMFGKGKELYRQLAEKIPENQYYRYSDMWRFVSQRFVYLAGLIVFLRDGRLVTREEVAALLGVAVQREDGFHIDLDDFLMGLLNMTNELSRLAVNAVTSGDYERPVQISRFVSQLDAGFRVLNLKNDALRKRFDGLKYDVKKCEEVVYDLTIRGLVGAHNKD</sequence>
<dbReference type="Proteomes" id="UP000694888">
    <property type="component" value="Unplaced"/>
</dbReference>
<reference evidence="14" key="1">
    <citation type="submission" date="2025-08" db="UniProtKB">
        <authorList>
            <consortium name="RefSeq"/>
        </authorList>
    </citation>
    <scope>IDENTIFICATION</scope>
</reference>
<comment type="function">
    <text evidence="11">Exhibits both single-stranded and double-stranded endoribonuclease activity. May act as an activator of RNA-induced silencing complex (RISC) by facilitating endonucleolytic cleavage of the siRNA passenger strand.</text>
</comment>
<evidence type="ECO:0000256" key="5">
    <source>
        <dbReference type="ARBA" id="ARBA00022196"/>
    </source>
</evidence>
<dbReference type="InterPro" id="IPR016069">
    <property type="entry name" value="Translin_C"/>
</dbReference>
<keyword evidence="13" id="KW-1185">Reference proteome</keyword>
<keyword evidence="6" id="KW-0963">Cytoplasm</keyword>
<evidence type="ECO:0000313" key="14">
    <source>
        <dbReference type="RefSeq" id="XP_005098964.1"/>
    </source>
</evidence>
<evidence type="ECO:0000256" key="4">
    <source>
        <dbReference type="ARBA" id="ARBA00011685"/>
    </source>
</evidence>
<evidence type="ECO:0000256" key="10">
    <source>
        <dbReference type="ARBA" id="ARBA00025374"/>
    </source>
</evidence>
<dbReference type="CDD" id="cd14819">
    <property type="entry name" value="Translin"/>
    <property type="match status" value="1"/>
</dbReference>
<evidence type="ECO:0000256" key="7">
    <source>
        <dbReference type="ARBA" id="ARBA00022884"/>
    </source>
</evidence>
<evidence type="ECO:0000256" key="9">
    <source>
        <dbReference type="ARBA" id="ARBA00023242"/>
    </source>
</evidence>
<name>A0ABM0JQ72_APLCA</name>
<evidence type="ECO:0000313" key="13">
    <source>
        <dbReference type="Proteomes" id="UP000694888"/>
    </source>
</evidence>
<evidence type="ECO:0000256" key="6">
    <source>
        <dbReference type="ARBA" id="ARBA00022490"/>
    </source>
</evidence>
<evidence type="ECO:0000256" key="12">
    <source>
        <dbReference type="ARBA" id="ARBA00030513"/>
    </source>
</evidence>
<dbReference type="GeneID" id="101846353"/>